<keyword evidence="9" id="KW-1185">Reference proteome</keyword>
<dbReference type="OrthoDB" id="3538665at2"/>
<dbReference type="Proteomes" id="UP000175971">
    <property type="component" value="Unassembled WGS sequence"/>
</dbReference>
<dbReference type="RefSeq" id="WP_050513195.1">
    <property type="nucleotide sequence ID" value="NZ_LJGZ01000088.1"/>
</dbReference>
<name>A0A1E7LSI2_9ACTN</name>
<dbReference type="GO" id="GO:0003677">
    <property type="term" value="F:DNA binding"/>
    <property type="evidence" value="ECO:0007669"/>
    <property type="project" value="UniProtKB-KW"/>
</dbReference>
<comment type="similarity">
    <text evidence="1">Belongs to the transposase 7 family.</text>
</comment>
<dbReference type="Pfam" id="PF01526">
    <property type="entry name" value="DDE_Tnp_Tn3"/>
    <property type="match status" value="1"/>
</dbReference>
<dbReference type="GO" id="GO:0004803">
    <property type="term" value="F:transposase activity"/>
    <property type="evidence" value="ECO:0007669"/>
    <property type="project" value="InterPro"/>
</dbReference>
<dbReference type="AlphaFoldDB" id="A0A1E7LSI2"/>
<dbReference type="PATRIC" id="fig|518642.7.peg.689"/>
<reference evidence="8 9" key="1">
    <citation type="journal article" date="2016" name="Front. Microbiol.">
        <title>Comparative Genomics Analysis of Streptomyces Species Reveals Their Adaptation to the Marine Environment and Their Diversity at the Genomic Level.</title>
        <authorList>
            <person name="Tian X."/>
            <person name="Zhang Z."/>
            <person name="Yang T."/>
            <person name="Chen M."/>
            <person name="Li J."/>
            <person name="Chen F."/>
            <person name="Yang J."/>
            <person name="Li W."/>
            <person name="Zhang B."/>
            <person name="Zhang Z."/>
            <person name="Wu J."/>
            <person name="Zhang C."/>
            <person name="Long L."/>
            <person name="Xiao J."/>
        </authorList>
    </citation>
    <scope>NUCLEOTIDE SEQUENCE [LARGE SCALE GENOMIC DNA]</scope>
    <source>
        <strain evidence="8 9">SCSIO M10372</strain>
    </source>
</reference>
<proteinExistence type="inferred from homology"/>
<dbReference type="InterPro" id="IPR025296">
    <property type="entry name" value="DUF4158"/>
</dbReference>
<evidence type="ECO:0000256" key="5">
    <source>
        <dbReference type="SAM" id="MobiDB-lite"/>
    </source>
</evidence>
<dbReference type="InterPro" id="IPR002513">
    <property type="entry name" value="Tn3_Tnp_DDE_dom"/>
</dbReference>
<gene>
    <name evidence="8" type="ORF">AN221_19555</name>
</gene>
<evidence type="ECO:0000256" key="3">
    <source>
        <dbReference type="ARBA" id="ARBA00023125"/>
    </source>
</evidence>
<dbReference type="Pfam" id="PF13700">
    <property type="entry name" value="DUF4158"/>
    <property type="match status" value="1"/>
</dbReference>
<dbReference type="EMBL" id="LJGZ01000088">
    <property type="protein sequence ID" value="OEV19118.1"/>
    <property type="molecule type" value="Genomic_DNA"/>
</dbReference>
<evidence type="ECO:0000313" key="9">
    <source>
        <dbReference type="Proteomes" id="UP000175971"/>
    </source>
</evidence>
<accession>A0A1E7LSI2</accession>
<keyword evidence="3" id="KW-0238">DNA-binding</keyword>
<feature type="domain" description="DUF4158" evidence="7">
    <location>
        <begin position="5"/>
        <end position="175"/>
    </location>
</feature>
<sequence length="1059" mass="118567">MPVEFLTDDQAEAYGKFVEEPTRPELERFFFLDDVDRDLIALRRTQYHQLGFALQMCTVRYIGRFLPDDPLSVPWPVLEHLAEQLGIEDVAVVKRYTERPKTAYEHAWEIRDAYEYHEYDDPEWGRKFRTFLHGRAWTAHAEGPKALFDYAVGWLRKHRVLLPGVSVLARQVSEVREIADKRLHTTVARAAWRADPSLPADLVALLETPEGRRYSYLETFRRPPTKTTGTAMKRALERVDEIAVYRLGRVKLDKLPPNRLAALARYGLGSKATSLERAPEPKRTAMLTAVMRHLEAKAIDDALELFTVLMSTKLLSTAKRLTNKDRLSTLPQLEKASRITARISKVFMEELEHIEESGKAVDAAAMWKVLEEVAPRAQLWSAATTVASLVPEDDDSAEIAIREALANRYNTVRPFLSLLGDTRMLGAAPAGERVLAAVKGLPALSRRQVTKKPLLKREVDDKVVPPYWRKAVYANKDLPQGSVDRDAYVVCVLEQLYRALVSRAVFASPSHRFSNPRARLLDGKPWLAVREDVLAGLSLEAPVEEHLAELVRVLDAAWKQMVERLEEAGADAKVSIEVQPNGRAKLNVDALGALGVPKSLAWLRKRVEKMLPKIDLPDLLFEVHSWTGFLDAFVHLGDGKTRMKDLTTSVVALLVSEACNIGMTPVTNPGHEALTRSRLVHVDQYYLRGDAIAAANAALIEAQAKVPIVAHWGNGLLASVDGLRFVVPVRSISTAPNPKYFGFKRGITWLNAVNDQVFGIGQMVVPGTPRDSLHILDALLNLDGGVKPEMVATDNASYSDMVFGLFKILGYNFSPRFKDLDDQRFWRAEMDGIETGGYGLLTDLARTNKVNLTKVTTQWEDMLKVAGSLVTNQVRAYDLLRMFGNHGRPTPLGQAFAEYGRIAKTLHLLQVVDPVDDTYRRQMGKQLSVQESRHTLARDICHGKRGTIHQAYRDGMEDQLGSLGLVLNAVVLWTTKYIDAAVAQLRAEGHEISDEDVARLSPLKFKNLNVLGRYSFTPSTPPQGLRPLRDPDAPELDDDEDEWTAPEARSAPALPHRET</sequence>
<feature type="region of interest" description="Disordered" evidence="5">
    <location>
        <begin position="1016"/>
        <end position="1059"/>
    </location>
</feature>
<dbReference type="InterPro" id="IPR047653">
    <property type="entry name" value="Tn3-like_transpos"/>
</dbReference>
<dbReference type="NCBIfam" id="NF033527">
    <property type="entry name" value="transpos_Tn3"/>
    <property type="match status" value="1"/>
</dbReference>
<feature type="compositionally biased region" description="Acidic residues" evidence="5">
    <location>
        <begin position="1033"/>
        <end position="1044"/>
    </location>
</feature>
<keyword evidence="2" id="KW-0815">Transposition</keyword>
<evidence type="ECO:0000256" key="2">
    <source>
        <dbReference type="ARBA" id="ARBA00022578"/>
    </source>
</evidence>
<evidence type="ECO:0000259" key="7">
    <source>
        <dbReference type="Pfam" id="PF13700"/>
    </source>
</evidence>
<evidence type="ECO:0000256" key="4">
    <source>
        <dbReference type="ARBA" id="ARBA00023172"/>
    </source>
</evidence>
<evidence type="ECO:0000256" key="1">
    <source>
        <dbReference type="ARBA" id="ARBA00009402"/>
    </source>
</evidence>
<protein>
    <submittedName>
        <fullName evidence="8">Transposase</fullName>
    </submittedName>
</protein>
<comment type="caution">
    <text evidence="8">The sequence shown here is derived from an EMBL/GenBank/DDBJ whole genome shotgun (WGS) entry which is preliminary data.</text>
</comment>
<evidence type="ECO:0000259" key="6">
    <source>
        <dbReference type="Pfam" id="PF01526"/>
    </source>
</evidence>
<feature type="domain" description="Tn3 transposase DDE" evidence="6">
    <location>
        <begin position="618"/>
        <end position="1014"/>
    </location>
</feature>
<keyword evidence="4" id="KW-0233">DNA recombination</keyword>
<organism evidence="8 9">
    <name type="scientific">Streptomyces nanshensis</name>
    <dbReference type="NCBI Taxonomy" id="518642"/>
    <lineage>
        <taxon>Bacteria</taxon>
        <taxon>Bacillati</taxon>
        <taxon>Actinomycetota</taxon>
        <taxon>Actinomycetes</taxon>
        <taxon>Kitasatosporales</taxon>
        <taxon>Streptomycetaceae</taxon>
        <taxon>Streptomyces</taxon>
    </lineage>
</organism>
<evidence type="ECO:0000313" key="8">
    <source>
        <dbReference type="EMBL" id="OEV19118.1"/>
    </source>
</evidence>
<dbReference type="GeneID" id="91291829"/>
<dbReference type="GO" id="GO:0006313">
    <property type="term" value="P:DNA transposition"/>
    <property type="evidence" value="ECO:0007669"/>
    <property type="project" value="InterPro"/>
</dbReference>